<name>A0A164VF90_DAUCS</name>
<sequence length="80" mass="8548">MSKYIELLDVGARIVARSFSHCPQTARMYYHPPADTHDRHLHGGVVGGTGEVSGQVGRHGGSKGCMNMDAAHVVLYTVVG</sequence>
<dbReference type="PANTHER" id="PTHR33983:SF1">
    <property type="entry name" value="OS07G0185900 PROTEIN"/>
    <property type="match status" value="1"/>
</dbReference>
<keyword evidence="2" id="KW-1185">Reference proteome</keyword>
<protein>
    <submittedName>
        <fullName evidence="1">Uncharacterized protein</fullName>
    </submittedName>
</protein>
<dbReference type="Proteomes" id="UP000077755">
    <property type="component" value="Chromosome 6"/>
</dbReference>
<reference evidence="1" key="2">
    <citation type="submission" date="2022-03" db="EMBL/GenBank/DDBJ databases">
        <title>Draft title - Genomic analysis of global carrot germplasm unveils the trajectory of domestication and the origin of high carotenoid orange carrot.</title>
        <authorList>
            <person name="Iorizzo M."/>
            <person name="Ellison S."/>
            <person name="Senalik D."/>
            <person name="Macko-Podgorni A."/>
            <person name="Grzebelus D."/>
            <person name="Bostan H."/>
            <person name="Rolling W."/>
            <person name="Curaba J."/>
            <person name="Simon P."/>
        </authorList>
    </citation>
    <scope>NUCLEOTIDE SEQUENCE</scope>
    <source>
        <tissue evidence="1">Leaf</tissue>
    </source>
</reference>
<dbReference type="OMA" id="EHHHYGV"/>
<evidence type="ECO:0000313" key="1">
    <source>
        <dbReference type="EMBL" id="WOH04383.1"/>
    </source>
</evidence>
<dbReference type="PANTHER" id="PTHR33983">
    <property type="entry name" value="OS07G0185900 PROTEIN"/>
    <property type="match status" value="1"/>
</dbReference>
<gene>
    <name evidence="1" type="ORF">DCAR_0623792</name>
</gene>
<evidence type="ECO:0000313" key="2">
    <source>
        <dbReference type="Proteomes" id="UP000077755"/>
    </source>
</evidence>
<proteinExistence type="predicted"/>
<organism evidence="1 2">
    <name type="scientific">Daucus carota subsp. sativus</name>
    <name type="common">Carrot</name>
    <dbReference type="NCBI Taxonomy" id="79200"/>
    <lineage>
        <taxon>Eukaryota</taxon>
        <taxon>Viridiplantae</taxon>
        <taxon>Streptophyta</taxon>
        <taxon>Embryophyta</taxon>
        <taxon>Tracheophyta</taxon>
        <taxon>Spermatophyta</taxon>
        <taxon>Magnoliopsida</taxon>
        <taxon>eudicotyledons</taxon>
        <taxon>Gunneridae</taxon>
        <taxon>Pentapetalae</taxon>
        <taxon>asterids</taxon>
        <taxon>campanulids</taxon>
        <taxon>Apiales</taxon>
        <taxon>Apiaceae</taxon>
        <taxon>Apioideae</taxon>
        <taxon>Scandiceae</taxon>
        <taxon>Daucinae</taxon>
        <taxon>Daucus</taxon>
        <taxon>Daucus sect. Daucus</taxon>
    </lineage>
</organism>
<dbReference type="EMBL" id="CP093348">
    <property type="protein sequence ID" value="WOH04383.1"/>
    <property type="molecule type" value="Genomic_DNA"/>
</dbReference>
<accession>A0A164VF90</accession>
<reference evidence="1" key="1">
    <citation type="journal article" date="2016" name="Nat. Genet.">
        <title>A high-quality carrot genome assembly provides new insights into carotenoid accumulation and asterid genome evolution.</title>
        <authorList>
            <person name="Iorizzo M."/>
            <person name="Ellison S."/>
            <person name="Senalik D."/>
            <person name="Zeng P."/>
            <person name="Satapoomin P."/>
            <person name="Huang J."/>
            <person name="Bowman M."/>
            <person name="Iovene M."/>
            <person name="Sanseverino W."/>
            <person name="Cavagnaro P."/>
            <person name="Yildiz M."/>
            <person name="Macko-Podgorni A."/>
            <person name="Moranska E."/>
            <person name="Grzebelus E."/>
            <person name="Grzebelus D."/>
            <person name="Ashrafi H."/>
            <person name="Zheng Z."/>
            <person name="Cheng S."/>
            <person name="Spooner D."/>
            <person name="Van Deynze A."/>
            <person name="Simon P."/>
        </authorList>
    </citation>
    <scope>NUCLEOTIDE SEQUENCE</scope>
    <source>
        <tissue evidence="1">Leaf</tissue>
    </source>
</reference>
<dbReference type="Gramene" id="KZM90257">
    <property type="protein sequence ID" value="KZM90257"/>
    <property type="gene ID" value="DCAR_022378"/>
</dbReference>
<dbReference type="AlphaFoldDB" id="A0A164VF90"/>